<dbReference type="AlphaFoldDB" id="A0A843YJQ6"/>
<dbReference type="Gene3D" id="3.40.630.30">
    <property type="match status" value="1"/>
</dbReference>
<dbReference type="Pfam" id="PF00583">
    <property type="entry name" value="Acetyltransf_1"/>
    <property type="match status" value="1"/>
</dbReference>
<dbReference type="SUPFAM" id="SSF55729">
    <property type="entry name" value="Acyl-CoA N-acyltransferases (Nat)"/>
    <property type="match status" value="1"/>
</dbReference>
<gene>
    <name evidence="2" type="ORF">GEV47_04830</name>
</gene>
<evidence type="ECO:0000313" key="3">
    <source>
        <dbReference type="Proteomes" id="UP000451565"/>
    </source>
</evidence>
<name>A0A843YJQ6_9BURK</name>
<reference evidence="2 3" key="1">
    <citation type="submission" date="2019-10" db="EMBL/GenBank/DDBJ databases">
        <title>Glaciimonas soli sp. nov., a psychrophilic bacterium isolated from the forest soil of a high elevation mountain in Taiwan.</title>
        <authorList>
            <person name="Wang L.-T."/>
            <person name="Shieh W.Y."/>
        </authorList>
    </citation>
    <scope>NUCLEOTIDE SEQUENCE [LARGE SCALE GENOMIC DNA]</scope>
    <source>
        <strain evidence="2 3">GS1</strain>
    </source>
</reference>
<proteinExistence type="predicted"/>
<evidence type="ECO:0000313" key="2">
    <source>
        <dbReference type="EMBL" id="MQR00009.1"/>
    </source>
</evidence>
<dbReference type="PROSITE" id="PS51186">
    <property type="entry name" value="GNAT"/>
    <property type="match status" value="1"/>
</dbReference>
<dbReference type="InterPro" id="IPR016181">
    <property type="entry name" value="Acyl_CoA_acyltransferase"/>
</dbReference>
<protein>
    <submittedName>
        <fullName evidence="2">GNAT family N-acetyltransferase</fullName>
    </submittedName>
</protein>
<dbReference type="CDD" id="cd04301">
    <property type="entry name" value="NAT_SF"/>
    <property type="match status" value="1"/>
</dbReference>
<keyword evidence="3" id="KW-1185">Reference proteome</keyword>
<comment type="caution">
    <text evidence="2">The sequence shown here is derived from an EMBL/GenBank/DDBJ whole genome shotgun (WGS) entry which is preliminary data.</text>
</comment>
<keyword evidence="2" id="KW-0808">Transferase</keyword>
<dbReference type="GO" id="GO:0016747">
    <property type="term" value="F:acyltransferase activity, transferring groups other than amino-acyl groups"/>
    <property type="evidence" value="ECO:0007669"/>
    <property type="project" value="InterPro"/>
</dbReference>
<organism evidence="2 3">
    <name type="scientific">Glaciimonas soli</name>
    <dbReference type="NCBI Taxonomy" id="2590999"/>
    <lineage>
        <taxon>Bacteria</taxon>
        <taxon>Pseudomonadati</taxon>
        <taxon>Pseudomonadota</taxon>
        <taxon>Betaproteobacteria</taxon>
        <taxon>Burkholderiales</taxon>
        <taxon>Oxalobacteraceae</taxon>
        <taxon>Glaciimonas</taxon>
    </lineage>
</organism>
<feature type="domain" description="N-acetyltransferase" evidence="1">
    <location>
        <begin position="7"/>
        <end position="148"/>
    </location>
</feature>
<dbReference type="OrthoDB" id="1821130at2"/>
<sequence>MSSTSDFELREFVADDYQHAFDLWSSIEGLSLHENDTKEAITSFLERNPGFSVVASDKNNNIVGAVLCGHNGRAGSLYHLAVADSARGKGLGRQMVQFCTSKLIEANIPHCSVFVFTNNDVGNQFWINNGWDDPMTREFAWKVLQKRL</sequence>
<evidence type="ECO:0000259" key="1">
    <source>
        <dbReference type="PROSITE" id="PS51186"/>
    </source>
</evidence>
<dbReference type="InterPro" id="IPR000182">
    <property type="entry name" value="GNAT_dom"/>
</dbReference>
<dbReference type="EMBL" id="WINI01000001">
    <property type="protein sequence ID" value="MQR00009.1"/>
    <property type="molecule type" value="Genomic_DNA"/>
</dbReference>
<dbReference type="RefSeq" id="WP_153233535.1">
    <property type="nucleotide sequence ID" value="NZ_WINI01000001.1"/>
</dbReference>
<dbReference type="Proteomes" id="UP000451565">
    <property type="component" value="Unassembled WGS sequence"/>
</dbReference>
<accession>A0A843YJQ6</accession>